<evidence type="ECO:0008006" key="3">
    <source>
        <dbReference type="Google" id="ProtNLM"/>
    </source>
</evidence>
<dbReference type="Proteomes" id="UP000019804">
    <property type="component" value="Unassembled WGS sequence"/>
</dbReference>
<gene>
    <name evidence="1" type="ORF">EURHEDRAFT_68466</name>
</gene>
<dbReference type="HOGENOM" id="CLU_2049217_0_0_1"/>
<dbReference type="AlphaFoldDB" id="A0A017SEZ3"/>
<keyword evidence="2" id="KW-1185">Reference proteome</keyword>
<name>A0A017SEZ3_ASPRC</name>
<dbReference type="InterPro" id="IPR035994">
    <property type="entry name" value="Nucleoside_phosphorylase_sf"/>
</dbReference>
<dbReference type="GeneID" id="63702748"/>
<dbReference type="STRING" id="1388766.A0A017SEZ3"/>
<evidence type="ECO:0000313" key="2">
    <source>
        <dbReference type="Proteomes" id="UP000019804"/>
    </source>
</evidence>
<organism evidence="1 2">
    <name type="scientific">Aspergillus ruber (strain CBS 135680)</name>
    <dbReference type="NCBI Taxonomy" id="1388766"/>
    <lineage>
        <taxon>Eukaryota</taxon>
        <taxon>Fungi</taxon>
        <taxon>Dikarya</taxon>
        <taxon>Ascomycota</taxon>
        <taxon>Pezizomycotina</taxon>
        <taxon>Eurotiomycetes</taxon>
        <taxon>Eurotiomycetidae</taxon>
        <taxon>Eurotiales</taxon>
        <taxon>Aspergillaceae</taxon>
        <taxon>Aspergillus</taxon>
        <taxon>Aspergillus subgen. Aspergillus</taxon>
    </lineage>
</organism>
<proteinExistence type="predicted"/>
<dbReference type="InterPro" id="IPR053137">
    <property type="entry name" value="NLR-like"/>
</dbReference>
<reference evidence="2" key="1">
    <citation type="journal article" date="2014" name="Nat. Commun.">
        <title>Genomic adaptations of the halophilic Dead Sea filamentous fungus Eurotium rubrum.</title>
        <authorList>
            <person name="Kis-Papo T."/>
            <person name="Weig A.R."/>
            <person name="Riley R."/>
            <person name="Persoh D."/>
            <person name="Salamov A."/>
            <person name="Sun H."/>
            <person name="Lipzen A."/>
            <person name="Wasser S.P."/>
            <person name="Rambold G."/>
            <person name="Grigoriev I.V."/>
            <person name="Nevo E."/>
        </authorList>
    </citation>
    <scope>NUCLEOTIDE SEQUENCE [LARGE SCALE GENOMIC DNA]</scope>
    <source>
        <strain evidence="2">CBS 135680</strain>
    </source>
</reference>
<dbReference type="Gene3D" id="3.40.50.1580">
    <property type="entry name" value="Nucleoside phosphorylase domain"/>
    <property type="match status" value="1"/>
</dbReference>
<accession>A0A017SEZ3</accession>
<evidence type="ECO:0000313" key="1">
    <source>
        <dbReference type="EMBL" id="EYE95204.1"/>
    </source>
</evidence>
<protein>
    <recommendedName>
        <fullName evidence="3">Nucleoside phosphorylase domain-containing protein</fullName>
    </recommendedName>
</protein>
<dbReference type="OrthoDB" id="1577640at2759"/>
<dbReference type="EMBL" id="KK088423">
    <property type="protein sequence ID" value="EYE95204.1"/>
    <property type="molecule type" value="Genomic_DNA"/>
</dbReference>
<sequence length="120" mass="13093">MLLLKCSWMKSTTTRITSHNKKKKKDYTLGRTGRHNVIIAVMPLGDCGTSAARMAGDMMHSFPNVRLGLIFGISGGMPSGKHGFCLRDIVVSISNNGQGGLFQYDFGKRSRVRASTQQAS</sequence>
<dbReference type="GO" id="GO:0009116">
    <property type="term" value="P:nucleoside metabolic process"/>
    <property type="evidence" value="ECO:0007669"/>
    <property type="project" value="InterPro"/>
</dbReference>
<dbReference type="GO" id="GO:0003824">
    <property type="term" value="F:catalytic activity"/>
    <property type="evidence" value="ECO:0007669"/>
    <property type="project" value="InterPro"/>
</dbReference>
<dbReference type="PANTHER" id="PTHR46082">
    <property type="entry name" value="ATP/GTP-BINDING PROTEIN-RELATED"/>
    <property type="match status" value="1"/>
</dbReference>
<dbReference type="RefSeq" id="XP_040638892.1">
    <property type="nucleotide sequence ID" value="XM_040787624.1"/>
</dbReference>
<dbReference type="PANTHER" id="PTHR46082:SF11">
    <property type="entry name" value="AAA+ ATPASE DOMAIN-CONTAINING PROTEIN-RELATED"/>
    <property type="match status" value="1"/>
</dbReference>
<dbReference type="SUPFAM" id="SSF53167">
    <property type="entry name" value="Purine and uridine phosphorylases"/>
    <property type="match status" value="1"/>
</dbReference>